<comment type="caution">
    <text evidence="1">The sequence shown here is derived from an EMBL/GenBank/DDBJ whole genome shotgun (WGS) entry which is preliminary data.</text>
</comment>
<reference evidence="1 2" key="1">
    <citation type="submission" date="2020-10" db="EMBL/GenBank/DDBJ databases">
        <title>Plant Genome Project.</title>
        <authorList>
            <person name="Zhang R.-G."/>
        </authorList>
    </citation>
    <scope>NUCLEOTIDE SEQUENCE [LARGE SCALE GENOMIC DNA]</scope>
    <source>
        <strain evidence="1">FAFU-HL-1</strain>
        <tissue evidence="1">Leaf</tissue>
    </source>
</reference>
<evidence type="ECO:0000313" key="2">
    <source>
        <dbReference type="Proteomes" id="UP000657918"/>
    </source>
</evidence>
<sequence>MIWYKPGIQASDYGFPESSFPRKLATTLFRGTKKSLEKDVTRKNGDDVSNDEILLNLIAISSTQELVMTKKERKKH</sequence>
<protein>
    <submittedName>
        <fullName evidence="1">Uncharacterized protein</fullName>
    </submittedName>
</protein>
<dbReference type="Proteomes" id="UP000657918">
    <property type="component" value="Chromosome 16"/>
</dbReference>
<proteinExistence type="predicted"/>
<dbReference type="EMBL" id="JADGMS010000016">
    <property type="protein sequence ID" value="KAF9665435.1"/>
    <property type="molecule type" value="Genomic_DNA"/>
</dbReference>
<organism evidence="1 2">
    <name type="scientific">Salix dunnii</name>
    <dbReference type="NCBI Taxonomy" id="1413687"/>
    <lineage>
        <taxon>Eukaryota</taxon>
        <taxon>Viridiplantae</taxon>
        <taxon>Streptophyta</taxon>
        <taxon>Embryophyta</taxon>
        <taxon>Tracheophyta</taxon>
        <taxon>Spermatophyta</taxon>
        <taxon>Magnoliopsida</taxon>
        <taxon>eudicotyledons</taxon>
        <taxon>Gunneridae</taxon>
        <taxon>Pentapetalae</taxon>
        <taxon>rosids</taxon>
        <taxon>fabids</taxon>
        <taxon>Malpighiales</taxon>
        <taxon>Salicaceae</taxon>
        <taxon>Saliceae</taxon>
        <taxon>Salix</taxon>
    </lineage>
</organism>
<evidence type="ECO:0000313" key="1">
    <source>
        <dbReference type="EMBL" id="KAF9665435.1"/>
    </source>
</evidence>
<accession>A0A835MGS1</accession>
<gene>
    <name evidence="1" type="ORF">SADUNF_Sadunf16G0122300</name>
</gene>
<name>A0A835MGS1_9ROSI</name>
<keyword evidence="2" id="KW-1185">Reference proteome</keyword>
<dbReference type="AlphaFoldDB" id="A0A835MGS1"/>